<sequence>MKKIFLLGLLALSAEAIQAQSIGAGTVSLGGSVGYSRDKSTTSGTYNNQTYSTETTSSQFHFTPSVGYFFADNLAIGLSLGYSSYREPYSTYTPAPGVVRAELDPTTVVRVGPYVQYYKMFTEQFGVVGTLAGGFQKAKTYDYVNNGTLISEQKGSGLYAGLTPSIVFFPIPKLGLSASIGGLGYESMDFDYPTNAGNAPSGYENKTNTLGANFGLDQLQFGGTFYFGR</sequence>
<evidence type="ECO:0000313" key="3">
    <source>
        <dbReference type="Proteomes" id="UP000228535"/>
    </source>
</evidence>
<dbReference type="AlphaFoldDB" id="A0A2M9ART2"/>
<comment type="caution">
    <text evidence="2">The sequence shown here is derived from an EMBL/GenBank/DDBJ whole genome shotgun (WGS) entry which is preliminary data.</text>
</comment>
<gene>
    <name evidence="2" type="ORF">CLV45_4110</name>
</gene>
<organism evidence="2 3">
    <name type="scientific">Hymenobacter chitinivorans DSM 11115</name>
    <dbReference type="NCBI Taxonomy" id="1121954"/>
    <lineage>
        <taxon>Bacteria</taxon>
        <taxon>Pseudomonadati</taxon>
        <taxon>Bacteroidota</taxon>
        <taxon>Cytophagia</taxon>
        <taxon>Cytophagales</taxon>
        <taxon>Hymenobacteraceae</taxon>
        <taxon>Hymenobacter</taxon>
    </lineage>
</organism>
<protein>
    <recommendedName>
        <fullName evidence="4">Outer membrane protein with beta-barrel domain</fullName>
    </recommendedName>
</protein>
<dbReference type="RefSeq" id="WP_100338352.1">
    <property type="nucleotide sequence ID" value="NZ_PGFA01000004.1"/>
</dbReference>
<keyword evidence="3" id="KW-1185">Reference proteome</keyword>
<proteinExistence type="predicted"/>
<evidence type="ECO:0000313" key="2">
    <source>
        <dbReference type="EMBL" id="PJJ48407.1"/>
    </source>
</evidence>
<dbReference type="OrthoDB" id="945117at2"/>
<dbReference type="EMBL" id="PGFA01000004">
    <property type="protein sequence ID" value="PJJ48407.1"/>
    <property type="molecule type" value="Genomic_DNA"/>
</dbReference>
<evidence type="ECO:0000256" key="1">
    <source>
        <dbReference type="SAM" id="SignalP"/>
    </source>
</evidence>
<evidence type="ECO:0008006" key="4">
    <source>
        <dbReference type="Google" id="ProtNLM"/>
    </source>
</evidence>
<feature type="chain" id="PRO_5014909275" description="Outer membrane protein with beta-barrel domain" evidence="1">
    <location>
        <begin position="20"/>
        <end position="229"/>
    </location>
</feature>
<name>A0A2M9ART2_9BACT</name>
<keyword evidence="1" id="KW-0732">Signal</keyword>
<feature type="signal peptide" evidence="1">
    <location>
        <begin position="1"/>
        <end position="19"/>
    </location>
</feature>
<accession>A0A2M9ART2</accession>
<reference evidence="2 3" key="1">
    <citation type="submission" date="2017-11" db="EMBL/GenBank/DDBJ databases">
        <title>Genomic Encyclopedia of Archaeal and Bacterial Type Strains, Phase II (KMG-II): From Individual Species to Whole Genera.</title>
        <authorList>
            <person name="Goeker M."/>
        </authorList>
    </citation>
    <scope>NUCLEOTIDE SEQUENCE [LARGE SCALE GENOMIC DNA]</scope>
    <source>
        <strain evidence="2 3">DSM 11115</strain>
    </source>
</reference>
<dbReference type="Proteomes" id="UP000228535">
    <property type="component" value="Unassembled WGS sequence"/>
</dbReference>